<dbReference type="GO" id="GO:0046872">
    <property type="term" value="F:metal ion binding"/>
    <property type="evidence" value="ECO:0007669"/>
    <property type="project" value="UniProtKB-KW"/>
</dbReference>
<dbReference type="GO" id="GO:0004623">
    <property type="term" value="F:phospholipase A2 activity"/>
    <property type="evidence" value="ECO:0007669"/>
    <property type="project" value="UniProtKB-EC"/>
</dbReference>
<name>A0A076F7Q4_9BACT</name>
<evidence type="ECO:0000256" key="9">
    <source>
        <dbReference type="ARBA" id="ARBA00022692"/>
    </source>
</evidence>
<keyword evidence="12 21" id="KW-0378">Hydrolase</keyword>
<dbReference type="OrthoDB" id="188433at2"/>
<keyword evidence="11" id="KW-0732">Signal</keyword>
<evidence type="ECO:0000256" key="15">
    <source>
        <dbReference type="ARBA" id="ARBA00023098"/>
    </source>
</evidence>
<feature type="binding site" description="in dimeric form" evidence="20">
    <location>
        <position position="235"/>
    </location>
    <ligand>
        <name>Ca(2+)</name>
        <dbReference type="ChEBI" id="CHEBI:29108"/>
        <label>1</label>
    </ligand>
</feature>
<dbReference type="InterPro" id="IPR003187">
    <property type="entry name" value="PLipase_A1"/>
</dbReference>
<dbReference type="SUPFAM" id="SSF56931">
    <property type="entry name" value="Outer membrane phospholipase A (OMPLA)"/>
    <property type="match status" value="1"/>
</dbReference>
<dbReference type="STRING" id="1244531.CIG2463D_0214"/>
<comment type="catalytic activity">
    <reaction evidence="1">
        <text>a 1,2-diacyl-sn-glycero-3-phosphocholine + H2O = a 2-acyl-sn-glycero-3-phosphocholine + a fatty acid + H(+)</text>
        <dbReference type="Rhea" id="RHEA:18689"/>
        <dbReference type="ChEBI" id="CHEBI:15377"/>
        <dbReference type="ChEBI" id="CHEBI:15378"/>
        <dbReference type="ChEBI" id="CHEBI:28868"/>
        <dbReference type="ChEBI" id="CHEBI:57643"/>
        <dbReference type="ChEBI" id="CHEBI:57875"/>
        <dbReference type="EC" id="3.1.1.32"/>
    </reaction>
</comment>
<dbReference type="EC" id="3.1.1.4" evidence="7"/>
<feature type="active site" description="Nucleophile" evidence="19">
    <location>
        <position position="194"/>
    </location>
</feature>
<feature type="active site" description="Proton acceptor" evidence="19">
    <location>
        <position position="192"/>
    </location>
</feature>
<dbReference type="EMBL" id="CP009043">
    <property type="protein sequence ID" value="AII14081.1"/>
    <property type="molecule type" value="Genomic_DNA"/>
</dbReference>
<keyword evidence="8" id="KW-1134">Transmembrane beta strand</keyword>
<evidence type="ECO:0000256" key="4">
    <source>
        <dbReference type="ARBA" id="ARBA00010525"/>
    </source>
</evidence>
<evidence type="ECO:0000256" key="3">
    <source>
        <dbReference type="ARBA" id="ARBA00004571"/>
    </source>
</evidence>
<feature type="binding site" description="in dimeric form" evidence="20">
    <location>
        <position position="202"/>
    </location>
    <ligand>
        <name>Ca(2+)</name>
        <dbReference type="ChEBI" id="CHEBI:29108"/>
        <label>1</label>
    </ligand>
</feature>
<feature type="binding site" description="in dimeric form" evidence="20">
    <location>
        <position position="160"/>
    </location>
    <ligand>
        <name>Ca(2+)</name>
        <dbReference type="ChEBI" id="CHEBI:29108"/>
        <label>1</label>
    </ligand>
</feature>
<dbReference type="GO" id="GO:0008970">
    <property type="term" value="F:phospholipase A1 activity"/>
    <property type="evidence" value="ECO:0007669"/>
    <property type="project" value="UniProtKB-EC"/>
</dbReference>
<keyword evidence="14" id="KW-0442">Lipid degradation</keyword>
<evidence type="ECO:0000256" key="14">
    <source>
        <dbReference type="ARBA" id="ARBA00022963"/>
    </source>
</evidence>
<evidence type="ECO:0000256" key="19">
    <source>
        <dbReference type="PIRSR" id="PIRSR603187-1"/>
    </source>
</evidence>
<evidence type="ECO:0000256" key="10">
    <source>
        <dbReference type="ARBA" id="ARBA00022723"/>
    </source>
</evidence>
<dbReference type="HOGENOM" id="CLU_045813_2_0_7"/>
<keyword evidence="16" id="KW-0472">Membrane</keyword>
<evidence type="ECO:0000256" key="12">
    <source>
        <dbReference type="ARBA" id="ARBA00022801"/>
    </source>
</evidence>
<evidence type="ECO:0000256" key="8">
    <source>
        <dbReference type="ARBA" id="ARBA00022452"/>
    </source>
</evidence>
<dbReference type="CDD" id="cd00541">
    <property type="entry name" value="OMPLA"/>
    <property type="match status" value="1"/>
</dbReference>
<dbReference type="AlphaFoldDB" id="A0A076F7Q4"/>
<evidence type="ECO:0000256" key="5">
    <source>
        <dbReference type="ARBA" id="ARBA00011702"/>
    </source>
</evidence>
<accession>A0A076F7Q4</accession>
<dbReference type="EC" id="3.1.1.32" evidence="6"/>
<comment type="subcellular location">
    <subcellularLocation>
        <location evidence="3">Cell outer membrane</location>
        <topology evidence="3">Multi-pass membrane protein</topology>
    </subcellularLocation>
</comment>
<dbReference type="InterPro" id="IPR036541">
    <property type="entry name" value="PLipase_A1_sf"/>
</dbReference>
<keyword evidence="15" id="KW-0443">Lipid metabolism</keyword>
<protein>
    <recommendedName>
        <fullName evidence="18">Phosphatidylcholine 1-acylhydrolase</fullName>
        <ecNumber evidence="6">3.1.1.32</ecNumber>
        <ecNumber evidence="7">3.1.1.4</ecNumber>
    </recommendedName>
</protein>
<dbReference type="PANTHER" id="PTHR40457">
    <property type="entry name" value="PHOSPHOLIPASE A1"/>
    <property type="match status" value="1"/>
</dbReference>
<sequence length="322" mass="36844">MKKLIVLSLGVCLAYANEALELYQRAVQFEKAGDTQNALLYYKKAAANSLNLSDENGNKSLNLDNKIALNEPEIIENSTTKQAENSDDTPYNLLNISPLYDNYILPFTYASKVPNGGSKNKETKFQISVKKPLLEDFLGLKESLYFGYTQTSWWQTTEESTPFRESNYQPEFFVDFPLNFGSLKSAQIGILHTSNGQGGEKSRSWNRIYARGEFVYGDLSIYPRLWWRIPESDDDNPDIRDYAGNGDINFVYKINKHYLNAKFTNNLHLDKTNRGSLELGWVFPIFSSGLYGYVQYFNGYAQSLIEYDKHTNKIGVGFLLFR</sequence>
<evidence type="ECO:0000313" key="21">
    <source>
        <dbReference type="EMBL" id="AII14081.1"/>
    </source>
</evidence>
<dbReference type="eggNOG" id="COG2829">
    <property type="taxonomic scope" value="Bacteria"/>
</dbReference>
<dbReference type="SUPFAM" id="SSF116846">
    <property type="entry name" value="MIT domain"/>
    <property type="match status" value="1"/>
</dbReference>
<comment type="subunit">
    <text evidence="5">Homodimer; dimerization is reversible, and the dimeric form is the active one.</text>
</comment>
<keyword evidence="22" id="KW-1185">Reference proteome</keyword>
<evidence type="ECO:0000256" key="17">
    <source>
        <dbReference type="ARBA" id="ARBA00023237"/>
    </source>
</evidence>
<dbReference type="GO" id="GO:0009279">
    <property type="term" value="C:cell outer membrane"/>
    <property type="evidence" value="ECO:0007669"/>
    <property type="project" value="UniProtKB-SubCell"/>
</dbReference>
<dbReference type="PRINTS" id="PR01486">
    <property type="entry name" value="PHPHLIPASEA1"/>
</dbReference>
<evidence type="ECO:0000256" key="16">
    <source>
        <dbReference type="ARBA" id="ARBA00023136"/>
    </source>
</evidence>
<reference evidence="22" key="1">
    <citation type="journal article" date="2014" name="Genome Announc.">
        <title>Complete Genome Sequence of Campylobacter iguaniorum Strain 1485ET, Isolated from a Bearded Dragon (Pogona vitticeps).</title>
        <authorList>
            <person name="Gilbert M.J."/>
            <person name="Miller W.G."/>
            <person name="Yee E."/>
            <person name="Kik M."/>
            <person name="Wagenaar J.A."/>
            <person name="Duim B."/>
        </authorList>
    </citation>
    <scope>NUCLEOTIDE SEQUENCE [LARGE SCALE GENOMIC DNA]</scope>
    <source>
        <strain evidence="22">1485E</strain>
    </source>
</reference>
<evidence type="ECO:0000256" key="1">
    <source>
        <dbReference type="ARBA" id="ARBA00000111"/>
    </source>
</evidence>
<organism evidence="21 22">
    <name type="scientific">Campylobacter iguaniorum</name>
    <dbReference type="NCBI Taxonomy" id="1244531"/>
    <lineage>
        <taxon>Bacteria</taxon>
        <taxon>Pseudomonadati</taxon>
        <taxon>Campylobacterota</taxon>
        <taxon>Epsilonproteobacteria</taxon>
        <taxon>Campylobacterales</taxon>
        <taxon>Campylobacteraceae</taxon>
        <taxon>Campylobacter</taxon>
    </lineage>
</organism>
<evidence type="ECO:0000256" key="18">
    <source>
        <dbReference type="ARBA" id="ARBA00032375"/>
    </source>
</evidence>
<comment type="cofactor">
    <cofactor evidence="20">
        <name>Ca(2+)</name>
        <dbReference type="ChEBI" id="CHEBI:29108"/>
    </cofactor>
    <text evidence="20">Binds 1 Ca(2+) ion per monomer.</text>
</comment>
<comment type="similarity">
    <text evidence="4">Belongs to the phospholipase A1 family.</text>
</comment>
<keyword evidence="13 20" id="KW-0106">Calcium</keyword>
<evidence type="ECO:0000256" key="20">
    <source>
        <dbReference type="PIRSR" id="PIRSR603187-2"/>
    </source>
</evidence>
<evidence type="ECO:0000256" key="11">
    <source>
        <dbReference type="ARBA" id="ARBA00022729"/>
    </source>
</evidence>
<keyword evidence="10 20" id="KW-0479">Metal-binding</keyword>
<dbReference type="PANTHER" id="PTHR40457:SF1">
    <property type="entry name" value="PHOSPHOLIPASE A1"/>
    <property type="match status" value="1"/>
</dbReference>
<dbReference type="RefSeq" id="WP_038452745.1">
    <property type="nucleotide sequence ID" value="NZ_CP009043.1"/>
</dbReference>
<evidence type="ECO:0000256" key="2">
    <source>
        <dbReference type="ARBA" id="ARBA00001604"/>
    </source>
</evidence>
<evidence type="ECO:0000256" key="6">
    <source>
        <dbReference type="ARBA" id="ARBA00013179"/>
    </source>
</evidence>
<proteinExistence type="inferred from homology"/>
<dbReference type="InterPro" id="IPR036181">
    <property type="entry name" value="MIT_dom_sf"/>
</dbReference>
<comment type="catalytic activity">
    <reaction evidence="2">
        <text>a 1,2-diacyl-sn-glycero-3-phosphocholine + H2O = a 1-acyl-sn-glycero-3-phosphocholine + a fatty acid + H(+)</text>
        <dbReference type="Rhea" id="RHEA:15801"/>
        <dbReference type="ChEBI" id="CHEBI:15377"/>
        <dbReference type="ChEBI" id="CHEBI:15378"/>
        <dbReference type="ChEBI" id="CHEBI:28868"/>
        <dbReference type="ChEBI" id="CHEBI:57643"/>
        <dbReference type="ChEBI" id="CHEBI:58168"/>
        <dbReference type="EC" id="3.1.1.4"/>
    </reaction>
</comment>
<dbReference type="KEGG" id="caj:CIG1485E_0209"/>
<keyword evidence="9" id="KW-0812">Transmembrane</keyword>
<evidence type="ECO:0000256" key="7">
    <source>
        <dbReference type="ARBA" id="ARBA00013278"/>
    </source>
</evidence>
<evidence type="ECO:0000313" key="22">
    <source>
        <dbReference type="Proteomes" id="UP000028486"/>
    </source>
</evidence>
<dbReference type="Pfam" id="PF02253">
    <property type="entry name" value="PLA1"/>
    <property type="match status" value="1"/>
</dbReference>
<keyword evidence="17" id="KW-0998">Cell outer membrane</keyword>
<dbReference type="GO" id="GO:0016042">
    <property type="term" value="P:lipid catabolic process"/>
    <property type="evidence" value="ECO:0007669"/>
    <property type="project" value="UniProtKB-KW"/>
</dbReference>
<evidence type="ECO:0000256" key="13">
    <source>
        <dbReference type="ARBA" id="ARBA00022837"/>
    </source>
</evidence>
<gene>
    <name evidence="21" type="primary">pldA</name>
    <name evidence="21" type="ORF">CIG1485E_0209</name>
</gene>
<dbReference type="Proteomes" id="UP000028486">
    <property type="component" value="Chromosome"/>
</dbReference>
<dbReference type="Gene3D" id="2.40.230.10">
    <property type="entry name" value="Phospholipase A1"/>
    <property type="match status" value="1"/>
</dbReference>